<keyword evidence="2" id="KW-1185">Reference proteome</keyword>
<organism evidence="1 2">
    <name type="scientific">Pyronema omphalodes (strain CBS 100304)</name>
    <name type="common">Pyronema confluens</name>
    <dbReference type="NCBI Taxonomy" id="1076935"/>
    <lineage>
        <taxon>Eukaryota</taxon>
        <taxon>Fungi</taxon>
        <taxon>Dikarya</taxon>
        <taxon>Ascomycota</taxon>
        <taxon>Pezizomycotina</taxon>
        <taxon>Pezizomycetes</taxon>
        <taxon>Pezizales</taxon>
        <taxon>Pyronemataceae</taxon>
        <taxon>Pyronema</taxon>
    </lineage>
</organism>
<gene>
    <name evidence="1" type="ORF">PCON_02648</name>
</gene>
<reference evidence="1 2" key="1">
    <citation type="journal article" date="2013" name="PLoS Genet.">
        <title>The genome and development-dependent transcriptomes of Pyronema confluens: a window into fungal evolution.</title>
        <authorList>
            <person name="Traeger S."/>
            <person name="Altegoer F."/>
            <person name="Freitag M."/>
            <person name="Gabaldon T."/>
            <person name="Kempken F."/>
            <person name="Kumar A."/>
            <person name="Marcet-Houben M."/>
            <person name="Poggeler S."/>
            <person name="Stajich J.E."/>
            <person name="Nowrousian M."/>
        </authorList>
    </citation>
    <scope>NUCLEOTIDE SEQUENCE [LARGE SCALE GENOMIC DNA]</scope>
    <source>
        <strain evidence="2">CBS 100304</strain>
        <tissue evidence="1">Vegetative mycelium</tissue>
    </source>
</reference>
<dbReference type="Proteomes" id="UP000018144">
    <property type="component" value="Unassembled WGS sequence"/>
</dbReference>
<sequence>MRSGSSLTAADSLITLRSPYIADCGYLRTCTYLA</sequence>
<dbReference type="AlphaFoldDB" id="U4LWY8"/>
<protein>
    <submittedName>
        <fullName evidence="1">Uncharacterized protein</fullName>
    </submittedName>
</protein>
<evidence type="ECO:0000313" key="2">
    <source>
        <dbReference type="Proteomes" id="UP000018144"/>
    </source>
</evidence>
<name>U4LWY8_PYROM</name>
<dbReference type="EMBL" id="HF936305">
    <property type="protein sequence ID" value="CCX34148.1"/>
    <property type="molecule type" value="Genomic_DNA"/>
</dbReference>
<proteinExistence type="predicted"/>
<accession>U4LWY8</accession>
<evidence type="ECO:0000313" key="1">
    <source>
        <dbReference type="EMBL" id="CCX34148.1"/>
    </source>
</evidence>